<reference evidence="1 2" key="1">
    <citation type="submission" date="2023-11" db="EMBL/GenBank/DDBJ databases">
        <authorList>
            <person name="Hedman E."/>
            <person name="Englund M."/>
            <person name="Stromberg M."/>
            <person name="Nyberg Akerstrom W."/>
            <person name="Nylinder S."/>
            <person name="Jareborg N."/>
            <person name="Kallberg Y."/>
            <person name="Kronander E."/>
        </authorList>
    </citation>
    <scope>NUCLEOTIDE SEQUENCE [LARGE SCALE GENOMIC DNA]</scope>
</reference>
<gene>
    <name evidence="1" type="ORF">PARMNEM_LOCUS11159</name>
</gene>
<dbReference type="Proteomes" id="UP001314205">
    <property type="component" value="Unassembled WGS sequence"/>
</dbReference>
<proteinExistence type="predicted"/>
<keyword evidence="2" id="KW-1185">Reference proteome</keyword>
<accession>A0AAV1LAB5</accession>
<evidence type="ECO:0008006" key="3">
    <source>
        <dbReference type="Google" id="ProtNLM"/>
    </source>
</evidence>
<evidence type="ECO:0000313" key="1">
    <source>
        <dbReference type="EMBL" id="CAK1590851.1"/>
    </source>
</evidence>
<dbReference type="EMBL" id="CAVLGL010000086">
    <property type="protein sequence ID" value="CAK1590851.1"/>
    <property type="molecule type" value="Genomic_DNA"/>
</dbReference>
<dbReference type="AlphaFoldDB" id="A0AAV1LAB5"/>
<evidence type="ECO:0000313" key="2">
    <source>
        <dbReference type="Proteomes" id="UP001314205"/>
    </source>
</evidence>
<sequence>MLVLVAMMTRLQALQLQELNSNPGILPVKQGTAVISNDKWIIAKIIYLKLFIEDVKVNVLRISELNKIVNNLNKNFSYNFVDVNSQVEYIKNLTINKLEQIIPSFRTRRGILNPLVSLIKIVTGNHDNDDAVRYDKLITEVKVKQNSNDNRMTLITEIIQSLTNSTLKLNENPIKINRDIITLSHNLSSIDEREHSNHNETRIIKSDEYSYLCPEDDTSQLIKDDCITELMTYVENISSCIQVPVILEAIRVQVIQPNRWIIYTKESTLLSDICNNEITRRKIHGTFILTLDDNCAAKINDINLTSNPVEIESISPTMLPMINQPAINSSLEMSSPVQLNLEGIDLTDLKFLSVALRKSEIKNSESEKAIVVIKRVSPWTILLYGLLFIIVT</sequence>
<name>A0AAV1LAB5_9NEOP</name>
<comment type="caution">
    <text evidence="1">The sequence shown here is derived from an EMBL/GenBank/DDBJ whole genome shotgun (WGS) entry which is preliminary data.</text>
</comment>
<protein>
    <recommendedName>
        <fullName evidence="3">Envelope protein</fullName>
    </recommendedName>
</protein>
<organism evidence="1 2">
    <name type="scientific">Parnassius mnemosyne</name>
    <name type="common">clouded apollo</name>
    <dbReference type="NCBI Taxonomy" id="213953"/>
    <lineage>
        <taxon>Eukaryota</taxon>
        <taxon>Metazoa</taxon>
        <taxon>Ecdysozoa</taxon>
        <taxon>Arthropoda</taxon>
        <taxon>Hexapoda</taxon>
        <taxon>Insecta</taxon>
        <taxon>Pterygota</taxon>
        <taxon>Neoptera</taxon>
        <taxon>Endopterygota</taxon>
        <taxon>Lepidoptera</taxon>
        <taxon>Glossata</taxon>
        <taxon>Ditrysia</taxon>
        <taxon>Papilionoidea</taxon>
        <taxon>Papilionidae</taxon>
        <taxon>Parnassiinae</taxon>
        <taxon>Parnassini</taxon>
        <taxon>Parnassius</taxon>
        <taxon>Driopa</taxon>
    </lineage>
</organism>